<dbReference type="Proteomes" id="UP000278756">
    <property type="component" value="Chromosome 1"/>
</dbReference>
<protein>
    <submittedName>
        <fullName evidence="2">N-acetylglucosamine kinase of eukaryotic type</fullName>
        <ecNumber evidence="2">2.7.1.59</ecNumber>
    </submittedName>
</protein>
<dbReference type="RefSeq" id="WP_126420123.1">
    <property type="nucleotide sequence ID" value="NZ_AP018827.1"/>
</dbReference>
<dbReference type="PANTHER" id="PTHR43190">
    <property type="entry name" value="N-ACETYL-D-GLUCOSAMINE KINASE"/>
    <property type="match status" value="1"/>
</dbReference>
<dbReference type="InterPro" id="IPR043129">
    <property type="entry name" value="ATPase_NBD"/>
</dbReference>
<proteinExistence type="predicted"/>
<keyword evidence="2" id="KW-0418">Kinase</keyword>
<keyword evidence="2" id="KW-0808">Transferase</keyword>
<evidence type="ECO:0000259" key="1">
    <source>
        <dbReference type="Pfam" id="PF01869"/>
    </source>
</evidence>
<feature type="domain" description="ATPase BadF/BadG/BcrA/BcrD type" evidence="1">
    <location>
        <begin position="6"/>
        <end position="253"/>
    </location>
</feature>
<accession>A0A3G9G6S9</accession>
<dbReference type="GO" id="GO:0045127">
    <property type="term" value="F:N-acetylglucosamine kinase activity"/>
    <property type="evidence" value="ECO:0007669"/>
    <property type="project" value="UniProtKB-EC"/>
</dbReference>
<reference evidence="3" key="1">
    <citation type="journal article" date="2017" name="Biotechnol. Biofuels">
        <title>Evaluation of environmental bacterial communities as a factor affecting the growth of duckweed Lemna minor.</title>
        <authorList>
            <person name="Ishizawa H."/>
            <person name="Kuroda M."/>
            <person name="Morikawa M."/>
            <person name="Ike M."/>
        </authorList>
    </citation>
    <scope>NUCLEOTIDE SEQUENCE [LARGE SCALE GENOMIC DNA]</scope>
    <source>
        <strain evidence="3">M6</strain>
    </source>
</reference>
<dbReference type="EMBL" id="AP018827">
    <property type="protein sequence ID" value="BBF79949.1"/>
    <property type="molecule type" value="Genomic_DNA"/>
</dbReference>
<dbReference type="OrthoDB" id="63487at2"/>
<organism evidence="2 3">
    <name type="scientific">Asticcacaulis excentricus</name>
    <dbReference type="NCBI Taxonomy" id="78587"/>
    <lineage>
        <taxon>Bacteria</taxon>
        <taxon>Pseudomonadati</taxon>
        <taxon>Pseudomonadota</taxon>
        <taxon>Alphaproteobacteria</taxon>
        <taxon>Caulobacterales</taxon>
        <taxon>Caulobacteraceae</taxon>
        <taxon>Asticcacaulis</taxon>
    </lineage>
</organism>
<evidence type="ECO:0000313" key="2">
    <source>
        <dbReference type="EMBL" id="BBF79949.1"/>
    </source>
</evidence>
<dbReference type="InterPro" id="IPR002731">
    <property type="entry name" value="ATPase_BadF"/>
</dbReference>
<dbReference type="Gene3D" id="3.30.420.40">
    <property type="match status" value="2"/>
</dbReference>
<dbReference type="PANTHER" id="PTHR43190:SF3">
    <property type="entry name" value="N-ACETYL-D-GLUCOSAMINE KINASE"/>
    <property type="match status" value="1"/>
</dbReference>
<gene>
    <name evidence="2" type="ORF">EM6_0526</name>
</gene>
<sequence>MSGYFIGIDGGGTRCRARLTTSDGRILGQGLSGPANIQLGLDYSWGNIREAIDRALDQAGLEAHIFPECRLGLGLAGVVTEADRQRVAAKAAAFHSVKVATDAHTACLGAFEGRDGAIFIGGTGSVGYAWLSGQSHQVGGWGFALGDEGSGATLGRQALRLTLMASDGLIEGSALTERVIRFFTSAGIDLHGWLAEARPTDFGTFAPDVVELAKAEDPLATGIIKTAVRWLETYVQRLTALGAPQVCLLGGVAPHYIPYLSDATRPFIATAQGDALDGALLMCAGASEGQLNPCNDSAFSAC</sequence>
<dbReference type="Pfam" id="PF01869">
    <property type="entry name" value="BcrAD_BadFG"/>
    <property type="match status" value="1"/>
</dbReference>
<dbReference type="InterPro" id="IPR052519">
    <property type="entry name" value="Euk-type_GlcNAc_Kinase"/>
</dbReference>
<reference evidence="3" key="2">
    <citation type="journal article" date="2017" name="Plant Physiol. Biochem.">
        <title>Differential oxidative and antioxidative response of duckweed Lemna minor toward plant growth promoting/inhibiting bacteria.</title>
        <authorList>
            <person name="Ishizawa H."/>
            <person name="Kuroda M."/>
            <person name="Morikawa M."/>
            <person name="Ike M."/>
        </authorList>
    </citation>
    <scope>NUCLEOTIDE SEQUENCE [LARGE SCALE GENOMIC DNA]</scope>
    <source>
        <strain evidence="3">M6</strain>
    </source>
</reference>
<dbReference type="EC" id="2.7.1.59" evidence="2"/>
<name>A0A3G9G6S9_9CAUL</name>
<dbReference type="CDD" id="cd24082">
    <property type="entry name" value="ASKHA_NBD_GspK-like"/>
    <property type="match status" value="1"/>
</dbReference>
<dbReference type="AlphaFoldDB" id="A0A3G9G6S9"/>
<evidence type="ECO:0000313" key="3">
    <source>
        <dbReference type="Proteomes" id="UP000278756"/>
    </source>
</evidence>
<dbReference type="SUPFAM" id="SSF53067">
    <property type="entry name" value="Actin-like ATPase domain"/>
    <property type="match status" value="2"/>
</dbReference>